<sequence>MSANDNAEPANDGSGNAAVWFVDRHIAEGRADKTAFRETFGAGRAISYGELSDRSARFASACLNAGLRREERAIMLVLDQIEFPVIFWGALKAGIVPIPLNTLLSTSVYDAIFHDSRASALFVASELYETIAPALPLNPFIREVIVIGDTAPEGARTFDAFMEGAEPSEPVTVCDDEIAFWLYSSGSTGQPKGVRHVHASLKATADTYGAQVLGVREDDSVYSVAKMFFAYGLGNAMTFPMAVGATTLLYNGRPTPDSVTQILADQRPTVFCGVPTLYAALVHKWESEGAHPDAPLSTCISAGEALPEEVGRKWRAIWGVDIMDGVGSTEMLHIFLSNRPGDVVYGTSGVPVPGYEVRLVDEHGADVGVGAVGELLVRGASSADGYWNQRDKTRSTFEGHWTRTGDKYELTAEGRYVYCGRTDDMFKVSGIWVSPFEVEQALVSHPAVLEAAVVAKRDADGLEKPKAFIVLKSAQAGCDPEELKTFVQDKIGKWKYPRWIEMVDDLPKTATGKIQRFKLREVA</sequence>
<dbReference type="InterPro" id="IPR000873">
    <property type="entry name" value="AMP-dep_synth/lig_dom"/>
</dbReference>
<dbReference type="EMBL" id="CP036532">
    <property type="protein sequence ID" value="QBK31107.1"/>
    <property type="molecule type" value="Genomic_DNA"/>
</dbReference>
<dbReference type="OrthoDB" id="9803968at2"/>
<organism evidence="4 5">
    <name type="scientific">Roseitalea porphyridii</name>
    <dbReference type="NCBI Taxonomy" id="1852022"/>
    <lineage>
        <taxon>Bacteria</taxon>
        <taxon>Pseudomonadati</taxon>
        <taxon>Pseudomonadota</taxon>
        <taxon>Alphaproteobacteria</taxon>
        <taxon>Hyphomicrobiales</taxon>
        <taxon>Ahrensiaceae</taxon>
        <taxon>Roseitalea</taxon>
    </lineage>
</organism>
<dbReference type="AlphaFoldDB" id="A0A4P6V122"/>
<dbReference type="GeneID" id="90767857"/>
<dbReference type="Proteomes" id="UP000293719">
    <property type="component" value="Chromosome"/>
</dbReference>
<dbReference type="InterPro" id="IPR025110">
    <property type="entry name" value="AMP-bd_C"/>
</dbReference>
<dbReference type="GO" id="GO:0016878">
    <property type="term" value="F:acid-thiol ligase activity"/>
    <property type="evidence" value="ECO:0007669"/>
    <property type="project" value="TreeGrafter"/>
</dbReference>
<dbReference type="Gene3D" id="2.30.38.10">
    <property type="entry name" value="Luciferase, Domain 3"/>
    <property type="match status" value="1"/>
</dbReference>
<reference evidence="4 5" key="1">
    <citation type="journal article" date="2017" name="Int. J. Syst. Evol. Microbiol.">
        <title>Roseitalea porphyridii gen. nov., sp. nov., isolated from a red alga, and reclassification of Hoeflea suaedae Chung et al. 2013 as Pseudohoeflea suaedae gen. nov., comb. nov.</title>
        <authorList>
            <person name="Hyeon J.W."/>
            <person name="Jeong S.E."/>
            <person name="Baek K."/>
            <person name="Jeon C.O."/>
        </authorList>
    </citation>
    <scope>NUCLEOTIDE SEQUENCE [LARGE SCALE GENOMIC DNA]</scope>
    <source>
        <strain evidence="4 5">MA7-20</strain>
    </source>
</reference>
<evidence type="ECO:0000256" key="1">
    <source>
        <dbReference type="ARBA" id="ARBA00022598"/>
    </source>
</evidence>
<dbReference type="SUPFAM" id="SSF56801">
    <property type="entry name" value="Acetyl-CoA synthetase-like"/>
    <property type="match status" value="1"/>
</dbReference>
<dbReference type="InterPro" id="IPR045851">
    <property type="entry name" value="AMP-bd_C_sf"/>
</dbReference>
<dbReference type="GO" id="GO:0044550">
    <property type="term" value="P:secondary metabolite biosynthetic process"/>
    <property type="evidence" value="ECO:0007669"/>
    <property type="project" value="TreeGrafter"/>
</dbReference>
<dbReference type="RefSeq" id="WP_131616781.1">
    <property type="nucleotide sequence ID" value="NZ_CP036532.1"/>
</dbReference>
<evidence type="ECO:0000313" key="5">
    <source>
        <dbReference type="Proteomes" id="UP000293719"/>
    </source>
</evidence>
<protein>
    <submittedName>
        <fullName evidence="4">Benzoate-CoA ligase family protein</fullName>
    </submittedName>
</protein>
<evidence type="ECO:0000259" key="3">
    <source>
        <dbReference type="Pfam" id="PF13193"/>
    </source>
</evidence>
<dbReference type="Gene3D" id="3.30.300.30">
    <property type="match status" value="1"/>
</dbReference>
<dbReference type="Pfam" id="PF00501">
    <property type="entry name" value="AMP-binding"/>
    <property type="match status" value="1"/>
</dbReference>
<dbReference type="Pfam" id="PF13193">
    <property type="entry name" value="AMP-binding_C"/>
    <property type="match status" value="1"/>
</dbReference>
<keyword evidence="1 4" id="KW-0436">Ligase</keyword>
<feature type="domain" description="AMP-dependent synthetase/ligase" evidence="2">
    <location>
        <begin position="26"/>
        <end position="387"/>
    </location>
</feature>
<dbReference type="KEGG" id="rpod:E0E05_11160"/>
<proteinExistence type="predicted"/>
<accession>A0A4P6V122</accession>
<dbReference type="InterPro" id="IPR011957">
    <property type="entry name" value="Benz_CoA_lig"/>
</dbReference>
<evidence type="ECO:0000313" key="4">
    <source>
        <dbReference type="EMBL" id="QBK31107.1"/>
    </source>
</evidence>
<dbReference type="Gene3D" id="3.40.50.12820">
    <property type="match status" value="1"/>
</dbReference>
<dbReference type="GO" id="GO:0005524">
    <property type="term" value="F:ATP binding"/>
    <property type="evidence" value="ECO:0007669"/>
    <property type="project" value="InterPro"/>
</dbReference>
<name>A0A4P6V122_9HYPH</name>
<keyword evidence="5" id="KW-1185">Reference proteome</keyword>
<dbReference type="GO" id="GO:0016405">
    <property type="term" value="F:CoA-ligase activity"/>
    <property type="evidence" value="ECO:0007669"/>
    <property type="project" value="InterPro"/>
</dbReference>
<dbReference type="PANTHER" id="PTHR43352:SF1">
    <property type="entry name" value="ANTHRANILATE--COA LIGASE"/>
    <property type="match status" value="1"/>
</dbReference>
<dbReference type="PANTHER" id="PTHR43352">
    <property type="entry name" value="ACETYL-COA SYNTHETASE"/>
    <property type="match status" value="1"/>
</dbReference>
<dbReference type="Gene3D" id="3.40.50.980">
    <property type="match status" value="1"/>
</dbReference>
<evidence type="ECO:0000259" key="2">
    <source>
        <dbReference type="Pfam" id="PF00501"/>
    </source>
</evidence>
<feature type="domain" description="AMP-binding enzyme C-terminal" evidence="3">
    <location>
        <begin position="437"/>
        <end position="513"/>
    </location>
</feature>
<dbReference type="NCBIfam" id="TIGR02262">
    <property type="entry name" value="benz_CoA_lig"/>
    <property type="match status" value="1"/>
</dbReference>
<gene>
    <name evidence="4" type="ORF">E0E05_11160</name>
</gene>